<evidence type="ECO:0000313" key="2">
    <source>
        <dbReference type="Proteomes" id="UP000767446"/>
    </source>
</evidence>
<sequence>MPKPSKNHSYSDEKAFIRLMLLIAVILKHPGIGSSDCEEREVNSNKSLEPIQTEIRKLAAELNINFPENYPKIPTTRKDLEVLKKYQILQQRMYRWGYYLGTGVMSLEELKIALQALHSQGKYQGDALVRKIEKKLTKRLRNLDKENQGKFFYPVRCNINSVINYTDPEEMMEQGEYRNTLFHHIETLEKAIINGEVIEIFRSKDLYQQQGIGMVKIYPLQLIYYNIAWYLIFENHQDNCLAIGRIDRYSNYCQVLNLPKRAIKTQEKSLENAHQLLTNGWGLFLGNKEEQLLELEGKLPLETVRVRFFPPMTKFIQEGEKRHPQQQIFLGEKDDVGELKYVDYQIKLPPRSHQEFLHWVQGYFDKAIIITPETLRKQHQEGAKNLYGRYFIDNQ</sequence>
<proteinExistence type="predicted"/>
<gene>
    <name evidence="1" type="ORF">DSM107014_16055</name>
</gene>
<accession>A0A941GXV3</accession>
<name>A0A941GXV3_9CHRO</name>
<evidence type="ECO:0000313" key="1">
    <source>
        <dbReference type="EMBL" id="MBR8829386.1"/>
    </source>
</evidence>
<dbReference type="Proteomes" id="UP000767446">
    <property type="component" value="Unassembled WGS sequence"/>
</dbReference>
<comment type="caution">
    <text evidence="1">The sequence shown here is derived from an EMBL/GenBank/DDBJ whole genome shotgun (WGS) entry which is preliminary data.</text>
</comment>
<dbReference type="EMBL" id="JADQBC010000130">
    <property type="protein sequence ID" value="MBR8829386.1"/>
    <property type="molecule type" value="Genomic_DNA"/>
</dbReference>
<dbReference type="AlphaFoldDB" id="A0A941GXV3"/>
<reference evidence="1" key="1">
    <citation type="submission" date="2021-02" db="EMBL/GenBank/DDBJ databases">
        <title>Metagenome analyses of Stigonema ocellatum DSM 106950, Chlorogloea purpurea SAG 13.99 and Gomphosphaeria aponina DSM 107014.</title>
        <authorList>
            <person name="Marter P."/>
            <person name="Huang S."/>
        </authorList>
    </citation>
    <scope>NUCLEOTIDE SEQUENCE</scope>
    <source>
        <strain evidence="1">JP213</strain>
    </source>
</reference>
<organism evidence="1 2">
    <name type="scientific">Gomphosphaeria aponina SAG 52.96 = DSM 107014</name>
    <dbReference type="NCBI Taxonomy" id="1521640"/>
    <lineage>
        <taxon>Bacteria</taxon>
        <taxon>Bacillati</taxon>
        <taxon>Cyanobacteriota</taxon>
        <taxon>Cyanophyceae</taxon>
        <taxon>Oscillatoriophycideae</taxon>
        <taxon>Chroococcales</taxon>
        <taxon>Gomphosphaeriaceae</taxon>
        <taxon>Gomphosphaeria</taxon>
    </lineage>
</organism>
<protein>
    <submittedName>
        <fullName evidence="1">WYL domain-containing protein</fullName>
    </submittedName>
</protein>